<protein>
    <submittedName>
        <fullName evidence="1">Uncharacterized protein</fullName>
    </submittedName>
</protein>
<evidence type="ECO:0000313" key="4">
    <source>
        <dbReference type="Proteomes" id="UP000232188"/>
    </source>
</evidence>
<organism evidence="1 4">
    <name type="scientific">Leptospira adleri</name>
    <dbReference type="NCBI Taxonomy" id="2023186"/>
    <lineage>
        <taxon>Bacteria</taxon>
        <taxon>Pseudomonadati</taxon>
        <taxon>Spirochaetota</taxon>
        <taxon>Spirochaetia</taxon>
        <taxon>Leptospirales</taxon>
        <taxon>Leptospiraceae</taxon>
        <taxon>Leptospira</taxon>
    </lineage>
</organism>
<evidence type="ECO:0000313" key="1">
    <source>
        <dbReference type="EMBL" id="PJZ55189.1"/>
    </source>
</evidence>
<dbReference type="Proteomes" id="UP000232149">
    <property type="component" value="Unassembled WGS sequence"/>
</dbReference>
<gene>
    <name evidence="2" type="ORF">CH376_03030</name>
    <name evidence="1" type="ORF">CH380_01395</name>
</gene>
<evidence type="ECO:0000313" key="3">
    <source>
        <dbReference type="Proteomes" id="UP000232149"/>
    </source>
</evidence>
<dbReference type="EMBL" id="NPDU01000005">
    <property type="protein sequence ID" value="PJZ63427.1"/>
    <property type="molecule type" value="Genomic_DNA"/>
</dbReference>
<sequence length="65" mass="7849">MFYRVSPDSRRPVIAKREFELIKERTKSKKIRYNFTWLSKERLAFSLPDTPKTVLKKYLEKTSPV</sequence>
<accession>A0A2M9YUG8</accession>
<reference evidence="3 4" key="1">
    <citation type="submission" date="2017-07" db="EMBL/GenBank/DDBJ databases">
        <title>Leptospira spp. isolated from tropical soils.</title>
        <authorList>
            <person name="Thibeaux R."/>
            <person name="Iraola G."/>
            <person name="Ferres I."/>
            <person name="Bierque E."/>
            <person name="Girault D."/>
            <person name="Soupe-Gilbert M.-E."/>
            <person name="Picardeau M."/>
            <person name="Goarant C."/>
        </authorList>
    </citation>
    <scope>NUCLEOTIDE SEQUENCE [LARGE SCALE GENOMIC DNA]</scope>
    <source>
        <strain evidence="1 4">FH2-B-C1</strain>
        <strain evidence="2 3">FH2-B-D1</strain>
    </source>
</reference>
<dbReference type="EMBL" id="NPDV01000001">
    <property type="protein sequence ID" value="PJZ55189.1"/>
    <property type="molecule type" value="Genomic_DNA"/>
</dbReference>
<name>A0A2M9YUG8_9LEPT</name>
<dbReference type="AlphaFoldDB" id="A0A2M9YUG8"/>
<comment type="caution">
    <text evidence="1">The sequence shown here is derived from an EMBL/GenBank/DDBJ whole genome shotgun (WGS) entry which is preliminary data.</text>
</comment>
<dbReference type="Proteomes" id="UP000232188">
    <property type="component" value="Unassembled WGS sequence"/>
</dbReference>
<evidence type="ECO:0000313" key="2">
    <source>
        <dbReference type="EMBL" id="PJZ63427.1"/>
    </source>
</evidence>
<keyword evidence="3" id="KW-1185">Reference proteome</keyword>
<proteinExistence type="predicted"/>